<name>A0A0L1JLX2_9RHOB</name>
<organism evidence="1 2">
    <name type="scientific">Pseudaestuariivita atlantica</name>
    <dbReference type="NCBI Taxonomy" id="1317121"/>
    <lineage>
        <taxon>Bacteria</taxon>
        <taxon>Pseudomonadati</taxon>
        <taxon>Pseudomonadota</taxon>
        <taxon>Alphaproteobacteria</taxon>
        <taxon>Rhodobacterales</taxon>
        <taxon>Paracoccaceae</taxon>
        <taxon>Pseudaestuariivita</taxon>
    </lineage>
</organism>
<evidence type="ECO:0000313" key="1">
    <source>
        <dbReference type="EMBL" id="KNG92751.1"/>
    </source>
</evidence>
<dbReference type="STRING" id="1317121.ATO11_14840"/>
<dbReference type="AlphaFoldDB" id="A0A0L1JLX2"/>
<comment type="caution">
    <text evidence="1">The sequence shown here is derived from an EMBL/GenBank/DDBJ whole genome shotgun (WGS) entry which is preliminary data.</text>
</comment>
<proteinExistence type="predicted"/>
<keyword evidence="2" id="KW-1185">Reference proteome</keyword>
<sequence length="453" mass="50919">MDFPQLLDVSRKSIALNLDFVELVSNDEDDFLEGMHIRDEAFEEWLHLSRSSRKGLLPATARLETQFAPPAQSPKAIAITNKVSGEGGFGQLEWLGSLMTDNVARHLREAFSVEVITGDQPVIHENLWHVEIETCRFSASSVGVRMALSRPSRGLHIWADRTTVEMQGAPPSDHPDIALLSNRLVDALGDELLLGRDPETDCPDSICRRAIRSMFAIQSDAVLSADKMFERAFQIKARGLYLAWRAQAKTIMKIERHGYDEQALKDEAESLCARALEIEPNNSMVLATVANTFCLTLRSYDRSMFLAKRSVQLNPQNPMAWFALSSANMHAGNSKEALKYTLKANQLASTSPHRFWWDSQVFAAALSTGKFSEAEYFAESCRLQNPDFRPPLRYLIALHARAGRQEDALRMVEQLKAIEPGFTVDRLVKDREYPAALLHQNDQFDLSKIAELA</sequence>
<dbReference type="EMBL" id="AQQZ01000007">
    <property type="protein sequence ID" value="KNG92751.1"/>
    <property type="molecule type" value="Genomic_DNA"/>
</dbReference>
<dbReference type="Gene3D" id="1.25.40.10">
    <property type="entry name" value="Tetratricopeptide repeat domain"/>
    <property type="match status" value="1"/>
</dbReference>
<gene>
    <name evidence="1" type="ORF">ATO11_14840</name>
</gene>
<reference evidence="1 2" key="1">
    <citation type="journal article" date="2015" name="Int. J. Syst. Evol. Microbiol.">
        <title>Aestuariivita atlantica sp. nov., isolated from deep sea sediment of the Atlantic Ocean.</title>
        <authorList>
            <person name="Li G."/>
            <person name="Lai Q."/>
            <person name="Du Y."/>
            <person name="Liu X."/>
            <person name="Sun F."/>
            <person name="Shao Z."/>
        </authorList>
    </citation>
    <scope>NUCLEOTIDE SEQUENCE [LARGE SCALE GENOMIC DNA]</scope>
    <source>
        <strain evidence="1 2">22II-S11-z3</strain>
    </source>
</reference>
<dbReference type="SUPFAM" id="SSF48452">
    <property type="entry name" value="TPR-like"/>
    <property type="match status" value="1"/>
</dbReference>
<dbReference type="Proteomes" id="UP000036938">
    <property type="component" value="Unassembled WGS sequence"/>
</dbReference>
<accession>A0A0L1JLX2</accession>
<dbReference type="InterPro" id="IPR011990">
    <property type="entry name" value="TPR-like_helical_dom_sf"/>
</dbReference>
<protein>
    <submittedName>
        <fullName evidence="1">Uncharacterized protein</fullName>
    </submittedName>
</protein>
<evidence type="ECO:0000313" key="2">
    <source>
        <dbReference type="Proteomes" id="UP000036938"/>
    </source>
</evidence>